<accession>A0A6N8JGG6</accession>
<dbReference type="EMBL" id="WRXO01000007">
    <property type="protein sequence ID" value="MVT43416.1"/>
    <property type="molecule type" value="Genomic_DNA"/>
</dbReference>
<evidence type="ECO:0008006" key="4">
    <source>
        <dbReference type="Google" id="ProtNLM"/>
    </source>
</evidence>
<evidence type="ECO:0000256" key="1">
    <source>
        <dbReference type="SAM" id="Phobius"/>
    </source>
</evidence>
<protein>
    <recommendedName>
        <fullName evidence="4">MotA/TolQ/ExbB proton channel domain-containing protein</fullName>
    </recommendedName>
</protein>
<reference evidence="2 3" key="1">
    <citation type="submission" date="2019-12" db="EMBL/GenBank/DDBJ databases">
        <title>The draft genomic sequence of strain Chitinophaga oryziterrae JCM 16595.</title>
        <authorList>
            <person name="Zhang X."/>
        </authorList>
    </citation>
    <scope>NUCLEOTIDE SEQUENCE [LARGE SCALE GENOMIC DNA]</scope>
    <source>
        <strain evidence="2 3">JCM 16595</strain>
    </source>
</reference>
<feature type="transmembrane region" description="Helical" evidence="1">
    <location>
        <begin position="143"/>
        <end position="163"/>
    </location>
</feature>
<gene>
    <name evidence="2" type="ORF">GO495_22650</name>
</gene>
<keyword evidence="1" id="KW-1133">Transmembrane helix</keyword>
<organism evidence="2 3">
    <name type="scientific">Chitinophaga oryziterrae</name>
    <dbReference type="NCBI Taxonomy" id="1031224"/>
    <lineage>
        <taxon>Bacteria</taxon>
        <taxon>Pseudomonadati</taxon>
        <taxon>Bacteroidota</taxon>
        <taxon>Chitinophagia</taxon>
        <taxon>Chitinophagales</taxon>
        <taxon>Chitinophagaceae</taxon>
        <taxon>Chitinophaga</taxon>
    </lineage>
</organism>
<evidence type="ECO:0000313" key="2">
    <source>
        <dbReference type="EMBL" id="MVT43416.1"/>
    </source>
</evidence>
<name>A0A6N8JGG6_9BACT</name>
<feature type="transmembrane region" description="Helical" evidence="1">
    <location>
        <begin position="175"/>
        <end position="201"/>
    </location>
</feature>
<keyword evidence="3" id="KW-1185">Reference proteome</keyword>
<keyword evidence="1" id="KW-0812">Transmembrane</keyword>
<evidence type="ECO:0000313" key="3">
    <source>
        <dbReference type="Proteomes" id="UP000468388"/>
    </source>
</evidence>
<comment type="caution">
    <text evidence="2">The sequence shown here is derived from an EMBL/GenBank/DDBJ whole genome shotgun (WGS) entry which is preliminary data.</text>
</comment>
<feature type="transmembrane region" description="Helical" evidence="1">
    <location>
        <begin position="6"/>
        <end position="24"/>
    </location>
</feature>
<keyword evidence="1" id="KW-0472">Membrane</keyword>
<sequence length="498" mass="56718">MNSVQAVEIFGAISIIGLQITVFLRTLKQIRLFEQIFPSYEEFEVINVGLARRLFQLHPNELLNNINKYVGDSDEVREEVLYVDLMLKKDKGNKVTDKIVRNINTYLLRNRGVAADFHLIKDVVERNVNVVENDIQQSVSLPLYLGLLGTFMGIVLGLMQISGESLAGDPSAAGMAIHLLLGGVKIAMIASFTGLLCTLAGNSFFFKRAKRKVEDSRNEFYTFIQTDLMPLLNQNINSTLYSLQNNLHKFNDEFKSNVYQLSGAMGKHVQTIESQERILDTLNNMDVVNFANANVVILKELQASMTQFKAFNEYVSNISELVGSTRTFAEKIGQVMTRTDELHVLGDNIISVFTQNRELMQFLRHHYSSLDDSHQLITKAVNGVSNTLDSSLQLLKDFTQERIVEIQQLTLKEIDQIKNDYYEKWKHLEKLGQLEIVNKHLVDLKRQGSDHVSTFDRFNEQFAMMTAELNLIKRLSENSFSVKVTRSFTKLLGKKTIT</sequence>
<dbReference type="AlphaFoldDB" id="A0A6N8JGG6"/>
<dbReference type="RefSeq" id="WP_157302029.1">
    <property type="nucleotide sequence ID" value="NZ_BAAAZB010000015.1"/>
</dbReference>
<dbReference type="OrthoDB" id="1066121at2"/>
<proteinExistence type="predicted"/>
<dbReference type="Proteomes" id="UP000468388">
    <property type="component" value="Unassembled WGS sequence"/>
</dbReference>